<dbReference type="Proteomes" id="UP001384579">
    <property type="component" value="Unassembled WGS sequence"/>
</dbReference>
<keyword evidence="1" id="KW-0472">Membrane</keyword>
<organism evidence="2 3">
    <name type="scientific">Microcoleus anatoxicus PTRS2</name>
    <dbReference type="NCBI Taxonomy" id="2705321"/>
    <lineage>
        <taxon>Bacteria</taxon>
        <taxon>Bacillati</taxon>
        <taxon>Cyanobacteriota</taxon>
        <taxon>Cyanophyceae</taxon>
        <taxon>Oscillatoriophycideae</taxon>
        <taxon>Oscillatoriales</taxon>
        <taxon>Microcoleaceae</taxon>
        <taxon>Microcoleus</taxon>
        <taxon>Microcoleus anatoxicus</taxon>
    </lineage>
</organism>
<protein>
    <submittedName>
        <fullName evidence="2">Type IV pilin-like G/H family protein</fullName>
    </submittedName>
</protein>
<dbReference type="Gene3D" id="3.30.700.10">
    <property type="entry name" value="Glycoprotein, Type 4 Pilin"/>
    <property type="match status" value="1"/>
</dbReference>
<reference evidence="2 3" key="1">
    <citation type="journal article" date="2020" name="Harmful Algae">
        <title>Molecular and morphological characterization of a novel dihydroanatoxin-a producing Microcoleus species (cyanobacteria) from the Russian River, California, USA.</title>
        <authorList>
            <person name="Conklin K.Y."/>
            <person name="Stancheva R."/>
            <person name="Otten T.G."/>
            <person name="Fadness R."/>
            <person name="Boyer G.L."/>
            <person name="Read B."/>
            <person name="Zhang X."/>
            <person name="Sheath R.G."/>
        </authorList>
    </citation>
    <scope>NUCLEOTIDE SEQUENCE [LARGE SCALE GENOMIC DNA]</scope>
    <source>
        <strain evidence="2 3">PTRS2</strain>
    </source>
</reference>
<dbReference type="EMBL" id="JBBLXS010000290">
    <property type="protein sequence ID" value="MEK0187005.1"/>
    <property type="molecule type" value="Genomic_DNA"/>
</dbReference>
<name>A0ABU8YRD9_9CYAN</name>
<feature type="transmembrane region" description="Helical" evidence="1">
    <location>
        <begin position="56"/>
        <end position="79"/>
    </location>
</feature>
<dbReference type="RefSeq" id="WP_340519159.1">
    <property type="nucleotide sequence ID" value="NZ_JBBLXS010000290.1"/>
</dbReference>
<dbReference type="Pfam" id="PF16734">
    <property type="entry name" value="Pilin_GH"/>
    <property type="match status" value="1"/>
</dbReference>
<comment type="caution">
    <text evidence="2">The sequence shown here is derived from an EMBL/GenBank/DDBJ whole genome shotgun (WGS) entry which is preliminary data.</text>
</comment>
<keyword evidence="1" id="KW-1133">Transmembrane helix</keyword>
<evidence type="ECO:0000256" key="1">
    <source>
        <dbReference type="SAM" id="Phobius"/>
    </source>
</evidence>
<gene>
    <name evidence="2" type="ORF">WMG39_19425</name>
</gene>
<keyword evidence="1" id="KW-0812">Transmembrane</keyword>
<keyword evidence="3" id="KW-1185">Reference proteome</keyword>
<accession>A0ABU8YRD9</accession>
<proteinExistence type="predicted"/>
<evidence type="ECO:0000313" key="3">
    <source>
        <dbReference type="Proteomes" id="UP001384579"/>
    </source>
</evidence>
<evidence type="ECO:0000313" key="2">
    <source>
        <dbReference type="EMBL" id="MEK0187005.1"/>
    </source>
</evidence>
<sequence>MQLEEKPELNQINQKSEALVKTYQPDRPITEPKSVAKNYQPDLWPIKKRKSVVVRLLKITFLYFPLGIILSVIVAAIAIPDVASCGGNKAKHSEAKQYVASINKGQQFYYAENNTFSNSISPLGLGIKTQTTNYNYSAIATKNAAFSYGVARSNNLPSYVGAVFLVPVSQAAKNKMTTVSIICAVNSPGNTKPANPILLKAVPVCASGTELLMK</sequence>
<dbReference type="InterPro" id="IPR031975">
    <property type="entry name" value="Pilin_GH"/>
</dbReference>